<dbReference type="Pfam" id="PF18911">
    <property type="entry name" value="PKD_4"/>
    <property type="match status" value="1"/>
</dbReference>
<dbReference type="EMBL" id="FSRC01000002">
    <property type="protein sequence ID" value="SIO00517.1"/>
    <property type="molecule type" value="Genomic_DNA"/>
</dbReference>
<dbReference type="Pfam" id="PF13573">
    <property type="entry name" value="SprB"/>
    <property type="match status" value="4"/>
</dbReference>
<dbReference type="InterPro" id="IPR025667">
    <property type="entry name" value="SprB_repeat"/>
</dbReference>
<dbReference type="CDD" id="cd00146">
    <property type="entry name" value="PKD"/>
    <property type="match status" value="1"/>
</dbReference>
<dbReference type="Proteomes" id="UP000185221">
    <property type="component" value="Unassembled WGS sequence"/>
</dbReference>
<dbReference type="Gene3D" id="2.60.40.10">
    <property type="entry name" value="Immunoglobulins"/>
    <property type="match status" value="1"/>
</dbReference>
<dbReference type="SMART" id="SM00089">
    <property type="entry name" value="PKD"/>
    <property type="match status" value="1"/>
</dbReference>
<dbReference type="AlphaFoldDB" id="A0A1N6FZ61"/>
<dbReference type="InterPro" id="IPR022409">
    <property type="entry name" value="PKD/Chitinase_dom"/>
</dbReference>
<accession>A0A1N6FZ61</accession>
<evidence type="ECO:0000313" key="3">
    <source>
        <dbReference type="Proteomes" id="UP000185221"/>
    </source>
</evidence>
<keyword evidence="3" id="KW-1185">Reference proteome</keyword>
<proteinExistence type="predicted"/>
<dbReference type="Pfam" id="PF13585">
    <property type="entry name" value="CHU_C"/>
    <property type="match status" value="1"/>
</dbReference>
<sequence length="670" mass="72505">MGYINAIHAQSSLKDPDFVQARTMGASGIQVAVSGKLALCSHSEKGHINLTVTGGEAPYTYKWNTLETTKDRTNLYAGTYTVEITDAKGAVHKENIIVQPPYPLILNPIEITSATCGSGADGSAKLSVKVGRGEPYKVTWSNGVVDQWEVDGLAPGTYSVKVADIYNCDVTVSFEVKSESEGISVQETTKDLSCSGIEDGVINLSVSGGQAPYIYSWSNGATTQNVDNLSAGNYTVIIKDQTGCSFTANYEVKSPEEMTLTESILSPSCDGNANGEIEVGVIGGKAPYTYQWSNGQNSKKATNLSSGNYSLLVSDASGCTIEKQFNLSNSSNLDLFITNSQPVSCEGGEDGLVELEVQGASGEYSIEWSDGVKGLSKREDLAPGTYSISVKDGSGCEINKSFEVKGSGNINARIESMLDVDCEEGSFTGVAWVSIEGGVEPYTIEWNNGNTNAREINYFKTGTLKVKVIDATGCSVITEAKVDYPNLNTQGSRLNFQYRKLEISNEPEVQVDEEIIFESEISEEFIAWEWHFGDGNKSSEKDPIHIFEKAGSFEVTLTAFDIYGCSSIEKNTVQVNVPEEMIVIPNAFTPNGDGLNDVFIPKMKAVSNFSMEVFNTWGERMFMTTSLESQGWDGTYKGQALPAGNYLYKITYTNAAGENQSRRGGITLIR</sequence>
<feature type="domain" description="PKD" evidence="1">
    <location>
        <begin position="511"/>
        <end position="582"/>
    </location>
</feature>
<dbReference type="STRING" id="226505.SAMN05444394_2842"/>
<reference evidence="3" key="1">
    <citation type="submission" date="2016-11" db="EMBL/GenBank/DDBJ databases">
        <authorList>
            <person name="Varghese N."/>
            <person name="Submissions S."/>
        </authorList>
    </citation>
    <scope>NUCLEOTIDE SEQUENCE [LARGE SCALE GENOMIC DNA]</scope>
    <source>
        <strain evidence="3">DSM 15292</strain>
    </source>
</reference>
<dbReference type="NCBIfam" id="TIGR04131">
    <property type="entry name" value="Bac_Flav_CTERM"/>
    <property type="match status" value="1"/>
</dbReference>
<gene>
    <name evidence="2" type="ORF">SAMN05444394_2842</name>
</gene>
<dbReference type="InterPro" id="IPR013783">
    <property type="entry name" value="Ig-like_fold"/>
</dbReference>
<dbReference type="Gene3D" id="2.60.40.740">
    <property type="match status" value="3"/>
</dbReference>
<dbReference type="InterPro" id="IPR000601">
    <property type="entry name" value="PKD_dom"/>
</dbReference>
<dbReference type="SUPFAM" id="SSF49299">
    <property type="entry name" value="PKD domain"/>
    <property type="match status" value="1"/>
</dbReference>
<evidence type="ECO:0000313" key="2">
    <source>
        <dbReference type="EMBL" id="SIO00517.1"/>
    </source>
</evidence>
<evidence type="ECO:0000259" key="1">
    <source>
        <dbReference type="PROSITE" id="PS50093"/>
    </source>
</evidence>
<protein>
    <submittedName>
        <fullName evidence="2">Gliding motility-associated C-terminal domain-containing protein</fullName>
    </submittedName>
</protein>
<dbReference type="PROSITE" id="PS50093">
    <property type="entry name" value="PKD"/>
    <property type="match status" value="1"/>
</dbReference>
<dbReference type="InterPro" id="IPR035986">
    <property type="entry name" value="PKD_dom_sf"/>
</dbReference>
<name>A0A1N6FZ61_9BACT</name>
<dbReference type="InterPro" id="IPR026341">
    <property type="entry name" value="T9SS_type_B"/>
</dbReference>
<organism evidence="2 3">
    <name type="scientific">Algoriphagus halophilus</name>
    <dbReference type="NCBI Taxonomy" id="226505"/>
    <lineage>
        <taxon>Bacteria</taxon>
        <taxon>Pseudomonadati</taxon>
        <taxon>Bacteroidota</taxon>
        <taxon>Cytophagia</taxon>
        <taxon>Cytophagales</taxon>
        <taxon>Cyclobacteriaceae</taxon>
        <taxon>Algoriphagus</taxon>
    </lineage>
</organism>